<evidence type="ECO:0000313" key="13">
    <source>
        <dbReference type="EMBL" id="RAL53647.1"/>
    </source>
</evidence>
<reference evidence="13 14" key="1">
    <citation type="submission" date="2018-06" db="EMBL/GenBank/DDBJ databases">
        <title>The Genome of Cuscuta australis (Dodder) Provides Insight into the Evolution of Plant Parasitism.</title>
        <authorList>
            <person name="Liu H."/>
        </authorList>
    </citation>
    <scope>NUCLEOTIDE SEQUENCE [LARGE SCALE GENOMIC DNA]</scope>
    <source>
        <strain evidence="14">cv. Yunnan</strain>
        <tissue evidence="13">Vines</tissue>
    </source>
</reference>
<evidence type="ECO:0000256" key="9">
    <source>
        <dbReference type="ARBA" id="ARBA00022842"/>
    </source>
</evidence>
<proteinExistence type="inferred from homology"/>
<dbReference type="InterPro" id="IPR041429">
    <property type="entry name" value="ITPK1_N"/>
</dbReference>
<organism evidence="13 14">
    <name type="scientific">Cuscuta australis</name>
    <dbReference type="NCBI Taxonomy" id="267555"/>
    <lineage>
        <taxon>Eukaryota</taxon>
        <taxon>Viridiplantae</taxon>
        <taxon>Streptophyta</taxon>
        <taxon>Embryophyta</taxon>
        <taxon>Tracheophyta</taxon>
        <taxon>Spermatophyta</taxon>
        <taxon>Magnoliopsida</taxon>
        <taxon>eudicotyledons</taxon>
        <taxon>Gunneridae</taxon>
        <taxon>Pentapetalae</taxon>
        <taxon>asterids</taxon>
        <taxon>lamiids</taxon>
        <taxon>Solanales</taxon>
        <taxon>Convolvulaceae</taxon>
        <taxon>Cuscuteae</taxon>
        <taxon>Cuscuta</taxon>
        <taxon>Cuscuta subgen. Grammica</taxon>
        <taxon>Cuscuta sect. Cleistogrammica</taxon>
    </lineage>
</organism>
<dbReference type="AlphaFoldDB" id="A0A328E6Y6"/>
<dbReference type="GO" id="GO:0052725">
    <property type="term" value="F:inositol-1,3,4-trisphosphate 6-kinase activity"/>
    <property type="evidence" value="ECO:0007669"/>
    <property type="project" value="InterPro"/>
</dbReference>
<evidence type="ECO:0000313" key="14">
    <source>
        <dbReference type="Proteomes" id="UP000249390"/>
    </source>
</evidence>
<accession>A0A328E6Y6</accession>
<evidence type="ECO:0000256" key="10">
    <source>
        <dbReference type="SAM" id="SignalP"/>
    </source>
</evidence>
<comment type="cofactor">
    <cofactor evidence="1">
        <name>Mg(2+)</name>
        <dbReference type="ChEBI" id="CHEBI:18420"/>
    </cofactor>
</comment>
<dbReference type="GO" id="GO:0032957">
    <property type="term" value="P:inositol trisphosphate metabolic process"/>
    <property type="evidence" value="ECO:0007669"/>
    <property type="project" value="InterPro"/>
</dbReference>
<dbReference type="Gene3D" id="3.30.470.20">
    <property type="entry name" value="ATP-grasp fold, B domain"/>
    <property type="match status" value="1"/>
</dbReference>
<feature type="domain" description="Inositol-tetrakisphosphate 1-kinase N-terminal" evidence="12">
    <location>
        <begin position="169"/>
        <end position="268"/>
    </location>
</feature>
<evidence type="ECO:0000256" key="7">
    <source>
        <dbReference type="ARBA" id="ARBA00022777"/>
    </source>
</evidence>
<protein>
    <recommendedName>
        <fullName evidence="15">Inositol-1,3,4-trisphosphate 5/6-kinase</fullName>
    </recommendedName>
</protein>
<feature type="domain" description="Inositol 1,3,4-trisphosphate 5/6-kinase ATP-grasp" evidence="11">
    <location>
        <begin position="292"/>
        <end position="486"/>
    </location>
</feature>
<keyword evidence="10" id="KW-0732">Signal</keyword>
<dbReference type="PANTHER" id="PTHR14217">
    <property type="entry name" value="INOSITOL-TETRAKISPHOSPHATE 1-KINASE"/>
    <property type="match status" value="1"/>
</dbReference>
<gene>
    <name evidence="13" type="ORF">DM860_012262</name>
</gene>
<comment type="similarity">
    <text evidence="2">Belongs to the ITPK1 family.</text>
</comment>
<sequence>MGVVKGVVLDASALLAAAVDGDGNGCPASLLQGAEYLLRRLQYSKIPTGISYEEGLSTVEVKLLQDKAKQYSLDCFTLRSSTIHDLAWGGNEGSFMYIVHEYKKEPFLGLSKTKWITVILRSTGQVSDKDVKCASSSEIPNTIFINKLEEVPLTICLINKQAIGKEASIVGYLMKASREEDFAKRGAFPLNPTQNGLMFVSLNYELSISSQTENIDGVLHKATDEILSAEMSSSDFANRIVFTEGVQSLQRYTECHLNCCVIDPFNNIYSILDRLKIQQHLLGLENLNSEGHPRIRGPHFLKLNSFGEPQLEKRLAEAKLSVPTIVKPQVACGVADAHSMAIVFKVDDFKDLNVPLPAVLQEYVDHSSTLYKFYVLGKKVFYAIKKSIPNADTLMRLSEGNGLKPLLFDSLKSLPVDKEKPQSGDMESNNSSSKGIDLQLVTEAANWLKKTLDLTIIGFDVVIQEGTGDHVIVDVNYLPSFKEVPDEIAIPAFFEAIKEKLEMKPTTAHKLA</sequence>
<evidence type="ECO:0000256" key="4">
    <source>
        <dbReference type="ARBA" id="ARBA00022679"/>
    </source>
</evidence>
<dbReference type="EMBL" id="NQVE01000018">
    <property type="protein sequence ID" value="RAL53647.1"/>
    <property type="molecule type" value="Genomic_DNA"/>
</dbReference>
<dbReference type="GO" id="GO:0047325">
    <property type="term" value="F:inositol-3,4,5,6-tetrakisphosphate 1-kinase activity"/>
    <property type="evidence" value="ECO:0007669"/>
    <property type="project" value="InterPro"/>
</dbReference>
<evidence type="ECO:0000256" key="8">
    <source>
        <dbReference type="ARBA" id="ARBA00022840"/>
    </source>
</evidence>
<dbReference type="GO" id="GO:0005524">
    <property type="term" value="F:ATP binding"/>
    <property type="evidence" value="ECO:0007669"/>
    <property type="project" value="UniProtKB-KW"/>
</dbReference>
<feature type="signal peptide" evidence="10">
    <location>
        <begin position="1"/>
        <end position="21"/>
    </location>
</feature>
<dbReference type="InterPro" id="IPR040464">
    <property type="entry name" value="InsP(3)kin_ATP-grasp"/>
</dbReference>
<dbReference type="PIRSF" id="PIRSF038163">
    <property type="entry name" value="ITPK_uncN"/>
    <property type="match status" value="1"/>
</dbReference>
<evidence type="ECO:0000259" key="11">
    <source>
        <dbReference type="Pfam" id="PF05770"/>
    </source>
</evidence>
<feature type="chain" id="PRO_5016379845" description="Inositol-1,3,4-trisphosphate 5/6-kinase" evidence="10">
    <location>
        <begin position="22"/>
        <end position="512"/>
    </location>
</feature>
<keyword evidence="9" id="KW-0460">Magnesium</keyword>
<evidence type="ECO:0000256" key="1">
    <source>
        <dbReference type="ARBA" id="ARBA00001946"/>
    </source>
</evidence>
<keyword evidence="4" id="KW-0808">Transferase</keyword>
<dbReference type="GO" id="GO:0000287">
    <property type="term" value="F:magnesium ion binding"/>
    <property type="evidence" value="ECO:0007669"/>
    <property type="project" value="InterPro"/>
</dbReference>
<keyword evidence="8" id="KW-0067">ATP-binding</keyword>
<dbReference type="Proteomes" id="UP000249390">
    <property type="component" value="Unassembled WGS sequence"/>
</dbReference>
<evidence type="ECO:0008006" key="15">
    <source>
        <dbReference type="Google" id="ProtNLM"/>
    </source>
</evidence>
<dbReference type="GO" id="GO:0052726">
    <property type="term" value="F:inositol-1,3,4-trisphosphate 5-kinase activity"/>
    <property type="evidence" value="ECO:0007669"/>
    <property type="project" value="InterPro"/>
</dbReference>
<evidence type="ECO:0000256" key="6">
    <source>
        <dbReference type="ARBA" id="ARBA00022741"/>
    </source>
</evidence>
<keyword evidence="6" id="KW-0547">Nucleotide-binding</keyword>
<keyword evidence="7" id="KW-0418">Kinase</keyword>
<dbReference type="PANTHER" id="PTHR14217:SF1">
    <property type="entry name" value="INOSITOL-TETRAKISPHOSPHATE 1-KINASE"/>
    <property type="match status" value="1"/>
</dbReference>
<comment type="caution">
    <text evidence="13">The sequence shown here is derived from an EMBL/GenBank/DDBJ whole genome shotgun (WGS) entry which is preliminary data.</text>
</comment>
<dbReference type="FunFam" id="3.30.470.20:FF:000047">
    <property type="entry name" value="Inositol-tetrakisphosphate 1-kinase 4"/>
    <property type="match status" value="1"/>
</dbReference>
<keyword evidence="5" id="KW-0479">Metal-binding</keyword>
<evidence type="ECO:0000256" key="3">
    <source>
        <dbReference type="ARBA" id="ARBA00011245"/>
    </source>
</evidence>
<name>A0A328E6Y6_9ASTE</name>
<evidence type="ECO:0000259" key="12">
    <source>
        <dbReference type="Pfam" id="PF17927"/>
    </source>
</evidence>
<dbReference type="Pfam" id="PF17927">
    <property type="entry name" value="Ins134_P3_kin_N"/>
    <property type="match status" value="1"/>
</dbReference>
<keyword evidence="14" id="KW-1185">Reference proteome</keyword>
<dbReference type="GO" id="GO:0005737">
    <property type="term" value="C:cytoplasm"/>
    <property type="evidence" value="ECO:0007669"/>
    <property type="project" value="TreeGrafter"/>
</dbReference>
<dbReference type="InterPro" id="IPR008656">
    <property type="entry name" value="Inositol_tetrakis-P_1-kinase"/>
</dbReference>
<evidence type="ECO:0000256" key="5">
    <source>
        <dbReference type="ARBA" id="ARBA00022723"/>
    </source>
</evidence>
<evidence type="ECO:0000256" key="2">
    <source>
        <dbReference type="ARBA" id="ARBA00009601"/>
    </source>
</evidence>
<dbReference type="Pfam" id="PF05770">
    <property type="entry name" value="Ins134_P3_kin"/>
    <property type="match status" value="1"/>
</dbReference>
<comment type="subunit">
    <text evidence="3">Monomer.</text>
</comment>